<name>A0A6L6XUJ3_9ACTN</name>
<evidence type="ECO:0000313" key="3">
    <source>
        <dbReference type="EMBL" id="MVQ50718.1"/>
    </source>
</evidence>
<dbReference type="Proteomes" id="UP000473525">
    <property type="component" value="Unassembled WGS sequence"/>
</dbReference>
<evidence type="ECO:0000256" key="1">
    <source>
        <dbReference type="SAM" id="Phobius"/>
    </source>
</evidence>
<evidence type="ECO:0000259" key="2">
    <source>
        <dbReference type="Pfam" id="PF13472"/>
    </source>
</evidence>
<accession>A0A6L6XUJ3</accession>
<keyword evidence="4" id="KW-1185">Reference proteome</keyword>
<sequence length="233" mass="24634">MTRGQDMGAWVRRPVLVGAVVVAVLASTLTVLLAVGAIGSRPTRCERFAGDSRDRAAAVSGSGTRILVIGDSWSAGLGLDRPAESWPSRLPGRVRVAGFSGSGFAEHASDCAQVSFADRAPRALRRSADLVVVQGGLNDYDQPDADVRAGFARLMTSLRGERVVVVGPAAAPARARRAAHVDLLLTGLAARYRVPYVPTSGLELTYLPDRLHLTPAGHRAFGDYVADRLAELP</sequence>
<dbReference type="SUPFAM" id="SSF52266">
    <property type="entry name" value="SGNH hydrolase"/>
    <property type="match status" value="1"/>
</dbReference>
<dbReference type="InterPro" id="IPR013830">
    <property type="entry name" value="SGNH_hydro"/>
</dbReference>
<feature type="transmembrane region" description="Helical" evidence="1">
    <location>
        <begin position="15"/>
        <end position="38"/>
    </location>
</feature>
<keyword evidence="1" id="KW-0472">Membrane</keyword>
<dbReference type="InterPro" id="IPR036514">
    <property type="entry name" value="SGNH_hydro_sf"/>
</dbReference>
<feature type="domain" description="SGNH hydrolase-type esterase" evidence="2">
    <location>
        <begin position="68"/>
        <end position="220"/>
    </location>
</feature>
<protein>
    <recommendedName>
        <fullName evidence="2">SGNH hydrolase-type esterase domain-containing protein</fullName>
    </recommendedName>
</protein>
<dbReference type="InterPro" id="IPR051532">
    <property type="entry name" value="Ester_Hydrolysis_Enzymes"/>
</dbReference>
<keyword evidence="1" id="KW-0812">Transmembrane</keyword>
<dbReference type="RefSeq" id="WP_157343865.1">
    <property type="nucleotide sequence ID" value="NZ_WSEK01000004.1"/>
</dbReference>
<comment type="caution">
    <text evidence="3">The sequence shown here is derived from an EMBL/GenBank/DDBJ whole genome shotgun (WGS) entry which is preliminary data.</text>
</comment>
<keyword evidence="1" id="KW-1133">Transmembrane helix</keyword>
<dbReference type="AlphaFoldDB" id="A0A6L6XUJ3"/>
<dbReference type="EMBL" id="WSEK01000004">
    <property type="protein sequence ID" value="MVQ50718.1"/>
    <property type="molecule type" value="Genomic_DNA"/>
</dbReference>
<dbReference type="Gene3D" id="3.40.50.1110">
    <property type="entry name" value="SGNH hydrolase"/>
    <property type="match status" value="1"/>
</dbReference>
<dbReference type="Pfam" id="PF13472">
    <property type="entry name" value="Lipase_GDSL_2"/>
    <property type="match status" value="1"/>
</dbReference>
<dbReference type="CDD" id="cd00229">
    <property type="entry name" value="SGNH_hydrolase"/>
    <property type="match status" value="1"/>
</dbReference>
<proteinExistence type="predicted"/>
<gene>
    <name evidence="3" type="ORF">GON03_16155</name>
</gene>
<dbReference type="PANTHER" id="PTHR30383">
    <property type="entry name" value="THIOESTERASE 1/PROTEASE 1/LYSOPHOSPHOLIPASE L1"/>
    <property type="match status" value="1"/>
</dbReference>
<evidence type="ECO:0000313" key="4">
    <source>
        <dbReference type="Proteomes" id="UP000473525"/>
    </source>
</evidence>
<reference evidence="3 4" key="1">
    <citation type="submission" date="2019-12" db="EMBL/GenBank/DDBJ databases">
        <authorList>
            <person name="Huq M.A."/>
        </authorList>
    </citation>
    <scope>NUCLEOTIDE SEQUENCE [LARGE SCALE GENOMIC DNA]</scope>
    <source>
        <strain evidence="3 4">MAH-18</strain>
    </source>
</reference>
<organism evidence="3 4">
    <name type="scientific">Nocardioides agri</name>
    <dbReference type="NCBI Taxonomy" id="2682843"/>
    <lineage>
        <taxon>Bacteria</taxon>
        <taxon>Bacillati</taxon>
        <taxon>Actinomycetota</taxon>
        <taxon>Actinomycetes</taxon>
        <taxon>Propionibacteriales</taxon>
        <taxon>Nocardioidaceae</taxon>
        <taxon>Nocardioides</taxon>
    </lineage>
</organism>